<keyword evidence="2" id="KW-1185">Reference proteome</keyword>
<accession>A0A016TZW2</accession>
<sequence length="95" mass="10918">MMNDIALQLSSRERGAREIYNSIDVRKTKNIRLRAHLFNDMVLSVLMHALESWTLCKLDENGVSALSNDESYETYGSQNMEITDAVTYIKSCEIR</sequence>
<protein>
    <submittedName>
        <fullName evidence="1">Uncharacterized protein</fullName>
    </submittedName>
</protein>
<evidence type="ECO:0000313" key="2">
    <source>
        <dbReference type="Proteomes" id="UP000024635"/>
    </source>
</evidence>
<evidence type="ECO:0000313" key="1">
    <source>
        <dbReference type="EMBL" id="EYC08326.1"/>
    </source>
</evidence>
<name>A0A016TZW2_9BILA</name>
<comment type="caution">
    <text evidence="1">The sequence shown here is derived from an EMBL/GenBank/DDBJ whole genome shotgun (WGS) entry which is preliminary data.</text>
</comment>
<proteinExistence type="predicted"/>
<dbReference type="OrthoDB" id="6757013at2759"/>
<reference evidence="2" key="1">
    <citation type="journal article" date="2015" name="Nat. Genet.">
        <title>The genome and transcriptome of the zoonotic hookworm Ancylostoma ceylanicum identify infection-specific gene families.</title>
        <authorList>
            <person name="Schwarz E.M."/>
            <person name="Hu Y."/>
            <person name="Antoshechkin I."/>
            <person name="Miller M.M."/>
            <person name="Sternberg P.W."/>
            <person name="Aroian R.V."/>
        </authorList>
    </citation>
    <scope>NUCLEOTIDE SEQUENCE</scope>
    <source>
        <strain evidence="2">HY135</strain>
    </source>
</reference>
<dbReference type="Proteomes" id="UP000024635">
    <property type="component" value="Unassembled WGS sequence"/>
</dbReference>
<dbReference type="EMBL" id="JARK01001402">
    <property type="protein sequence ID" value="EYC08326.1"/>
    <property type="molecule type" value="Genomic_DNA"/>
</dbReference>
<dbReference type="AlphaFoldDB" id="A0A016TZW2"/>
<organism evidence="1 2">
    <name type="scientific">Ancylostoma ceylanicum</name>
    <dbReference type="NCBI Taxonomy" id="53326"/>
    <lineage>
        <taxon>Eukaryota</taxon>
        <taxon>Metazoa</taxon>
        <taxon>Ecdysozoa</taxon>
        <taxon>Nematoda</taxon>
        <taxon>Chromadorea</taxon>
        <taxon>Rhabditida</taxon>
        <taxon>Rhabditina</taxon>
        <taxon>Rhabditomorpha</taxon>
        <taxon>Strongyloidea</taxon>
        <taxon>Ancylostomatidae</taxon>
        <taxon>Ancylostomatinae</taxon>
        <taxon>Ancylostoma</taxon>
    </lineage>
</organism>
<gene>
    <name evidence="1" type="primary">Acey_s0066.g3701</name>
    <name evidence="1" type="ORF">Y032_0066g3701</name>
</gene>